<gene>
    <name evidence="2" type="ORF">GGX14DRAFT_484745</name>
</gene>
<accession>A0AAD6UPL8</accession>
<proteinExistence type="predicted"/>
<sequence>MPLSFLFTKQHLQTPMIASDGAWVFFGGAFRTYAVHHGDGSFTSRQIFAHSNPHTGVGRKSTATPPYHWHLFQTESFNVNSGVLCYILDGKEGKLQAGESVTIVPGRWHTFWSDPEAGVDLDVNITVRGGPNPGFDETFVRNFYGYLSSCTMQNIPPHPVQMLTFMYSADVILEMPLGVGRFANYVVGNWLGWLGGFKSEYPAFAESKSK</sequence>
<dbReference type="InterPro" id="IPR013096">
    <property type="entry name" value="Cupin_2"/>
</dbReference>
<dbReference type="SUPFAM" id="SSF51182">
    <property type="entry name" value="RmlC-like cupins"/>
    <property type="match status" value="1"/>
</dbReference>
<evidence type="ECO:0000313" key="2">
    <source>
        <dbReference type="EMBL" id="KAJ7189551.1"/>
    </source>
</evidence>
<evidence type="ECO:0000313" key="3">
    <source>
        <dbReference type="Proteomes" id="UP001219525"/>
    </source>
</evidence>
<feature type="domain" description="Cupin type-2" evidence="1">
    <location>
        <begin position="64"/>
        <end position="113"/>
    </location>
</feature>
<comment type="caution">
    <text evidence="2">The sequence shown here is derived from an EMBL/GenBank/DDBJ whole genome shotgun (WGS) entry which is preliminary data.</text>
</comment>
<evidence type="ECO:0000259" key="1">
    <source>
        <dbReference type="Pfam" id="PF07883"/>
    </source>
</evidence>
<dbReference type="InterPro" id="IPR011051">
    <property type="entry name" value="RmlC_Cupin_sf"/>
</dbReference>
<organism evidence="2 3">
    <name type="scientific">Mycena pura</name>
    <dbReference type="NCBI Taxonomy" id="153505"/>
    <lineage>
        <taxon>Eukaryota</taxon>
        <taxon>Fungi</taxon>
        <taxon>Dikarya</taxon>
        <taxon>Basidiomycota</taxon>
        <taxon>Agaricomycotina</taxon>
        <taxon>Agaricomycetes</taxon>
        <taxon>Agaricomycetidae</taxon>
        <taxon>Agaricales</taxon>
        <taxon>Marasmiineae</taxon>
        <taxon>Mycenaceae</taxon>
        <taxon>Mycena</taxon>
    </lineage>
</organism>
<dbReference type="Pfam" id="PF07883">
    <property type="entry name" value="Cupin_2"/>
    <property type="match status" value="1"/>
</dbReference>
<dbReference type="InterPro" id="IPR014710">
    <property type="entry name" value="RmlC-like_jellyroll"/>
</dbReference>
<keyword evidence="3" id="KW-1185">Reference proteome</keyword>
<dbReference type="Proteomes" id="UP001219525">
    <property type="component" value="Unassembled WGS sequence"/>
</dbReference>
<dbReference type="Gene3D" id="2.60.120.10">
    <property type="entry name" value="Jelly Rolls"/>
    <property type="match status" value="1"/>
</dbReference>
<dbReference type="EMBL" id="JARJCW010000173">
    <property type="protein sequence ID" value="KAJ7189551.1"/>
    <property type="molecule type" value="Genomic_DNA"/>
</dbReference>
<reference evidence="2" key="1">
    <citation type="submission" date="2023-03" db="EMBL/GenBank/DDBJ databases">
        <title>Massive genome expansion in bonnet fungi (Mycena s.s.) driven by repeated elements and novel gene families across ecological guilds.</title>
        <authorList>
            <consortium name="Lawrence Berkeley National Laboratory"/>
            <person name="Harder C.B."/>
            <person name="Miyauchi S."/>
            <person name="Viragh M."/>
            <person name="Kuo A."/>
            <person name="Thoen E."/>
            <person name="Andreopoulos B."/>
            <person name="Lu D."/>
            <person name="Skrede I."/>
            <person name="Drula E."/>
            <person name="Henrissat B."/>
            <person name="Morin E."/>
            <person name="Kohler A."/>
            <person name="Barry K."/>
            <person name="LaButti K."/>
            <person name="Morin E."/>
            <person name="Salamov A."/>
            <person name="Lipzen A."/>
            <person name="Mereny Z."/>
            <person name="Hegedus B."/>
            <person name="Baldrian P."/>
            <person name="Stursova M."/>
            <person name="Weitz H."/>
            <person name="Taylor A."/>
            <person name="Grigoriev I.V."/>
            <person name="Nagy L.G."/>
            <person name="Martin F."/>
            <person name="Kauserud H."/>
        </authorList>
    </citation>
    <scope>NUCLEOTIDE SEQUENCE</scope>
    <source>
        <strain evidence="2">9144</strain>
    </source>
</reference>
<name>A0AAD6UPL8_9AGAR</name>
<dbReference type="AlphaFoldDB" id="A0AAD6UPL8"/>
<protein>
    <recommendedName>
        <fullName evidence="1">Cupin type-2 domain-containing protein</fullName>
    </recommendedName>
</protein>